<dbReference type="SUPFAM" id="SSF48452">
    <property type="entry name" value="TPR-like"/>
    <property type="match status" value="1"/>
</dbReference>
<dbReference type="PANTHER" id="PTHR44227:SF3">
    <property type="entry name" value="PROTEIN O-MANNOSYL-TRANSFERASE TMTC4"/>
    <property type="match status" value="1"/>
</dbReference>
<dbReference type="EMBL" id="MFZV01000048">
    <property type="protein sequence ID" value="OGK30248.1"/>
    <property type="molecule type" value="Genomic_DNA"/>
</dbReference>
<dbReference type="InterPro" id="IPR019734">
    <property type="entry name" value="TPR_rpt"/>
</dbReference>
<comment type="caution">
    <text evidence="5">The sequence shown here is derived from an EMBL/GenBank/DDBJ whole genome shotgun (WGS) entry which is preliminary data.</text>
</comment>
<feature type="transmembrane region" description="Helical" evidence="4">
    <location>
        <begin position="226"/>
        <end position="246"/>
    </location>
</feature>
<keyword evidence="1" id="KW-0677">Repeat</keyword>
<evidence type="ECO:0000313" key="6">
    <source>
        <dbReference type="Proteomes" id="UP000177199"/>
    </source>
</evidence>
<feature type="transmembrane region" description="Helical" evidence="4">
    <location>
        <begin position="366"/>
        <end position="386"/>
    </location>
</feature>
<feature type="transmembrane region" description="Helical" evidence="4">
    <location>
        <begin position="341"/>
        <end position="360"/>
    </location>
</feature>
<evidence type="ECO:0000256" key="1">
    <source>
        <dbReference type="ARBA" id="ARBA00022737"/>
    </source>
</evidence>
<keyword evidence="2 3" id="KW-0802">TPR repeat</keyword>
<keyword evidence="4" id="KW-1133">Transmembrane helix</keyword>
<dbReference type="SMART" id="SM00028">
    <property type="entry name" value="TPR"/>
    <property type="match status" value="4"/>
</dbReference>
<feature type="repeat" description="TPR" evidence="3">
    <location>
        <begin position="564"/>
        <end position="597"/>
    </location>
</feature>
<name>A0A1F7HG84_9BACT</name>
<feature type="transmembrane region" description="Helical" evidence="4">
    <location>
        <begin position="143"/>
        <end position="164"/>
    </location>
</feature>
<evidence type="ECO:0000256" key="3">
    <source>
        <dbReference type="PROSITE-ProRule" id="PRU00339"/>
    </source>
</evidence>
<accession>A0A1F7HG84</accession>
<dbReference type="Pfam" id="PF14559">
    <property type="entry name" value="TPR_19"/>
    <property type="match status" value="1"/>
</dbReference>
<dbReference type="PANTHER" id="PTHR44227">
    <property type="match status" value="1"/>
</dbReference>
<dbReference type="Proteomes" id="UP000177199">
    <property type="component" value="Unassembled WGS sequence"/>
</dbReference>
<feature type="transmembrane region" description="Helical" evidence="4">
    <location>
        <begin position="419"/>
        <end position="439"/>
    </location>
</feature>
<evidence type="ECO:0000256" key="4">
    <source>
        <dbReference type="SAM" id="Phobius"/>
    </source>
</evidence>
<feature type="transmembrane region" description="Helical" evidence="4">
    <location>
        <begin position="75"/>
        <end position="94"/>
    </location>
</feature>
<gene>
    <name evidence="5" type="ORF">A3F29_04005</name>
</gene>
<evidence type="ECO:0000313" key="5">
    <source>
        <dbReference type="EMBL" id="OGK30248.1"/>
    </source>
</evidence>
<feature type="transmembrane region" description="Helical" evidence="4">
    <location>
        <begin position="393"/>
        <end position="413"/>
    </location>
</feature>
<feature type="transmembrane region" description="Helical" evidence="4">
    <location>
        <begin position="266"/>
        <end position="284"/>
    </location>
</feature>
<dbReference type="Gene3D" id="1.25.40.10">
    <property type="entry name" value="Tetratricopeptide repeat domain"/>
    <property type="match status" value="1"/>
</dbReference>
<dbReference type="PROSITE" id="PS50293">
    <property type="entry name" value="TPR_REGION"/>
    <property type="match status" value="2"/>
</dbReference>
<feature type="repeat" description="TPR" evidence="3">
    <location>
        <begin position="496"/>
        <end position="529"/>
    </location>
</feature>
<dbReference type="AlphaFoldDB" id="A0A1F7HG84"/>
<proteinExistence type="predicted"/>
<feature type="repeat" description="TPR" evidence="3">
    <location>
        <begin position="462"/>
        <end position="495"/>
    </location>
</feature>
<keyword evidence="4" id="KW-0472">Membrane</keyword>
<dbReference type="Pfam" id="PF13414">
    <property type="entry name" value="TPR_11"/>
    <property type="match status" value="1"/>
</dbReference>
<dbReference type="InterPro" id="IPR052346">
    <property type="entry name" value="O-mannosyl-transferase_TMTC"/>
</dbReference>
<evidence type="ECO:0000256" key="2">
    <source>
        <dbReference type="ARBA" id="ARBA00022803"/>
    </source>
</evidence>
<protein>
    <submittedName>
        <fullName evidence="5">Uncharacterized protein</fullName>
    </submittedName>
</protein>
<reference evidence="5 6" key="1">
    <citation type="journal article" date="2016" name="Nat. Commun.">
        <title>Thousands of microbial genomes shed light on interconnected biogeochemical processes in an aquifer system.</title>
        <authorList>
            <person name="Anantharaman K."/>
            <person name="Brown C.T."/>
            <person name="Hug L.A."/>
            <person name="Sharon I."/>
            <person name="Castelle C.J."/>
            <person name="Probst A.J."/>
            <person name="Thomas B.C."/>
            <person name="Singh A."/>
            <person name="Wilkins M.J."/>
            <person name="Karaoz U."/>
            <person name="Brodie E.L."/>
            <person name="Williams K.H."/>
            <person name="Hubbard S.S."/>
            <person name="Banfield J.F."/>
        </authorList>
    </citation>
    <scope>NUCLEOTIDE SEQUENCE [LARGE SCALE GENOMIC DNA]</scope>
</reference>
<dbReference type="InterPro" id="IPR011990">
    <property type="entry name" value="TPR-like_helical_dom_sf"/>
</dbReference>
<dbReference type="PROSITE" id="PS50005">
    <property type="entry name" value="TPR"/>
    <property type="match status" value="4"/>
</dbReference>
<feature type="repeat" description="TPR" evidence="3">
    <location>
        <begin position="530"/>
        <end position="563"/>
    </location>
</feature>
<organism evidence="5 6">
    <name type="scientific">Candidatus Roizmanbacteria bacterium RIFCSPHIGHO2_12_FULL_33_9</name>
    <dbReference type="NCBI Taxonomy" id="1802045"/>
    <lineage>
        <taxon>Bacteria</taxon>
        <taxon>Candidatus Roizmaniibacteriota</taxon>
    </lineage>
</organism>
<feature type="transmembrane region" description="Helical" evidence="4">
    <location>
        <begin position="193"/>
        <end position="214"/>
    </location>
</feature>
<sequence length="611" mass="71413">MALTYSQKRYIQDNYQKISSENIAKTLNISLDDVNNHIQKFYNNFNKKIKLSHNSHEALPEVIDISFQNWIKKHWINLLILLFFILIVYANGLMSDLVSDDIPAIVDIEKQLQSPSYLTLNPTFFPRAIQYFLAYKIGGVTPIYYRLFNIFFHIGTVWMVYAIVPFFSRKKLMPFLVASLVAVHPIMVESVTWISGGIYAQTAFSILISFYFYLKYRQSGSRRLILLSLFFYLLALTTSEKIIIYPGILFVYEFVFYNVWKTWPRILPYFVISFVWLLFIMTRVNDRIQYLEQIGSLDFGKNVYNPLEQIPTAVATYLELIFWPDKLTLYHSEFRLNLYQFFYLAGIFLVYVGVTIYTYFKNKTLFFWLTLFFITLIPTMNPLGLSWIAAERYVYLGSIGVYFFVAYFLAKLIDTKKYQAVGYVLVSFILVALSVRSIVRNIDWQTQDNLWLATGKTSPSDPKTHNNLGDVYARRGDWKKSAEEFATAIRINPKYPDAYYNLGNLYRTLKKYDEAMPLFERTLALNPNVWQAHQNIAVINFERGDIVGAESHLKKALEISPENSTLHSNLGIVYYQLNKKQEALNEFQLAVQLEPKNENAKAWIQKMLSEK</sequence>
<feature type="transmembrane region" description="Helical" evidence="4">
    <location>
        <begin position="171"/>
        <end position="187"/>
    </location>
</feature>
<keyword evidence="4" id="KW-0812">Transmembrane</keyword>